<dbReference type="NCBIfam" id="TIGR00613">
    <property type="entry name" value="reco"/>
    <property type="match status" value="1"/>
</dbReference>
<proteinExistence type="predicted"/>
<dbReference type="Gene3D" id="1.20.1440.120">
    <property type="entry name" value="Recombination protein O, C-terminal domain"/>
    <property type="match status" value="1"/>
</dbReference>
<dbReference type="PANTHER" id="PTHR33991:SF1">
    <property type="entry name" value="DNA REPAIR PROTEIN RECO"/>
    <property type="match status" value="1"/>
</dbReference>
<dbReference type="RefSeq" id="WP_143340923.1">
    <property type="nucleotide sequence ID" value="NZ_FXBB01000036.1"/>
</dbReference>
<accession>A0A1X7KTA7</accession>
<gene>
    <name evidence="1" type="ORF">SAMN06275492_13618</name>
</gene>
<keyword evidence="2" id="KW-1185">Reference proteome</keyword>
<reference evidence="2" key="1">
    <citation type="submission" date="2017-04" db="EMBL/GenBank/DDBJ databases">
        <authorList>
            <person name="Varghese N."/>
            <person name="Submissions S."/>
        </authorList>
    </citation>
    <scope>NUCLEOTIDE SEQUENCE [LARGE SCALE GENOMIC DNA]</scope>
    <source>
        <strain evidence="2">USBA 82</strain>
    </source>
</reference>
<dbReference type="Proteomes" id="UP000193355">
    <property type="component" value="Unassembled WGS sequence"/>
</dbReference>
<name>A0A1X7KTA7_9BACT</name>
<dbReference type="GO" id="GO:0043590">
    <property type="term" value="C:bacterial nucleoid"/>
    <property type="evidence" value="ECO:0007669"/>
    <property type="project" value="TreeGrafter"/>
</dbReference>
<dbReference type="PANTHER" id="PTHR33991">
    <property type="entry name" value="DNA REPAIR PROTEIN RECO"/>
    <property type="match status" value="1"/>
</dbReference>
<dbReference type="EMBL" id="FXBB01000036">
    <property type="protein sequence ID" value="SMG44822.1"/>
    <property type="molecule type" value="Genomic_DNA"/>
</dbReference>
<protein>
    <submittedName>
        <fullName evidence="1">DNA replication and repair protein RecO</fullName>
    </submittedName>
</protein>
<evidence type="ECO:0000313" key="2">
    <source>
        <dbReference type="Proteomes" id="UP000193355"/>
    </source>
</evidence>
<organism evidence="1 2">
    <name type="scientific">Dethiosulfovibrio salsuginis</name>
    <dbReference type="NCBI Taxonomy" id="561720"/>
    <lineage>
        <taxon>Bacteria</taxon>
        <taxon>Thermotogati</taxon>
        <taxon>Synergistota</taxon>
        <taxon>Synergistia</taxon>
        <taxon>Synergistales</taxon>
        <taxon>Dethiosulfovibrionaceae</taxon>
        <taxon>Dethiosulfovibrio</taxon>
    </lineage>
</organism>
<dbReference type="Gene3D" id="6.20.220.20">
    <property type="entry name" value="Recombination protein O, zinc-binding domain"/>
    <property type="match status" value="1"/>
</dbReference>
<dbReference type="InterPro" id="IPR003717">
    <property type="entry name" value="RecO"/>
</dbReference>
<dbReference type="GO" id="GO:0006310">
    <property type="term" value="P:DNA recombination"/>
    <property type="evidence" value="ECO:0007669"/>
    <property type="project" value="InterPro"/>
</dbReference>
<dbReference type="STRING" id="561720.SAMN06275492_13618"/>
<dbReference type="Pfam" id="PF02565">
    <property type="entry name" value="RecO_C"/>
    <property type="match status" value="1"/>
</dbReference>
<dbReference type="InterPro" id="IPR042242">
    <property type="entry name" value="RecO_C"/>
</dbReference>
<dbReference type="InterPro" id="IPR037278">
    <property type="entry name" value="ARFGAP/RecO"/>
</dbReference>
<dbReference type="OrthoDB" id="5392at2"/>
<dbReference type="GO" id="GO:0006302">
    <property type="term" value="P:double-strand break repair"/>
    <property type="evidence" value="ECO:0007669"/>
    <property type="project" value="TreeGrafter"/>
</dbReference>
<dbReference type="SUPFAM" id="SSF57863">
    <property type="entry name" value="ArfGap/RecO-like zinc finger"/>
    <property type="match status" value="1"/>
</dbReference>
<sequence>MSDQRQGLHKGTGVILKRDISPEGNINLLCLLREKGPIWVSLPGGAKGKVRLGGSTEPMIWGEFSLHRSRSRDYLKEVEVKQDFWKLRSMPEALMTSFRWFRLLGDVLLWRQPVDEVLPVLYWSMELLESGSDPIGVDLRFTWRLLNALGIAPSMKNCDYCGADISCGVWRDNGFVCVNCGDGDKKLDLSISILWIFSPQSAIRGKKLSLEARNSILSVKPLLVENFKLLS</sequence>
<evidence type="ECO:0000313" key="1">
    <source>
        <dbReference type="EMBL" id="SMG44822.1"/>
    </source>
</evidence>
<dbReference type="AlphaFoldDB" id="A0A1X7KTA7"/>